<reference evidence="1 2" key="1">
    <citation type="journal article" date="2018" name="MBio">
        <title>Comparative Genomics Reveals the Core Gene Toolbox for the Fungus-Insect Symbiosis.</title>
        <authorList>
            <person name="Wang Y."/>
            <person name="Stata M."/>
            <person name="Wang W."/>
            <person name="Stajich J.E."/>
            <person name="White M.M."/>
            <person name="Moncalvo J.M."/>
        </authorList>
    </citation>
    <scope>NUCLEOTIDE SEQUENCE [LARGE SCALE GENOMIC DNA]</scope>
    <source>
        <strain evidence="1 2">SC-DP-2</strain>
    </source>
</reference>
<evidence type="ECO:0000313" key="1">
    <source>
        <dbReference type="EMBL" id="PVV00715.1"/>
    </source>
</evidence>
<dbReference type="EMBL" id="MBFS01001693">
    <property type="protein sequence ID" value="PVV00715.1"/>
    <property type="molecule type" value="Genomic_DNA"/>
</dbReference>
<organism evidence="1 2">
    <name type="scientific">Smittium megazygosporum</name>
    <dbReference type="NCBI Taxonomy" id="133381"/>
    <lineage>
        <taxon>Eukaryota</taxon>
        <taxon>Fungi</taxon>
        <taxon>Fungi incertae sedis</taxon>
        <taxon>Zoopagomycota</taxon>
        <taxon>Kickxellomycotina</taxon>
        <taxon>Harpellomycetes</taxon>
        <taxon>Harpellales</taxon>
        <taxon>Legeriomycetaceae</taxon>
        <taxon>Smittium</taxon>
    </lineage>
</organism>
<proteinExistence type="predicted"/>
<gene>
    <name evidence="1" type="ORF">BB560_004891</name>
</gene>
<comment type="caution">
    <text evidence="1">The sequence shown here is derived from an EMBL/GenBank/DDBJ whole genome shotgun (WGS) entry which is preliminary data.</text>
</comment>
<sequence>MDVDQVEVPKEYNYVKLKNIWVNEMRKSFCIREQFSETSDIIDEEGNLNQQYFGRFKDESVDRSWGTSESEKLVSGIETFGIGHFREISDQLLPDWTPNELRVKAMRLIGRQNLQLYKDWKGGKERIEHEYNRNKQIGLSMKAWKGGVLVYDDDGEVLKAIEESYKADPPF</sequence>
<keyword evidence="2" id="KW-1185">Reference proteome</keyword>
<name>A0A2T9Z848_9FUNG</name>
<dbReference type="Proteomes" id="UP000245609">
    <property type="component" value="Unassembled WGS sequence"/>
</dbReference>
<dbReference type="InterPro" id="IPR001005">
    <property type="entry name" value="SANT/Myb"/>
</dbReference>
<evidence type="ECO:0008006" key="3">
    <source>
        <dbReference type="Google" id="ProtNLM"/>
    </source>
</evidence>
<protein>
    <recommendedName>
        <fullName evidence="3">Myb-like domain-containing protein</fullName>
    </recommendedName>
</protein>
<dbReference type="OrthoDB" id="608866at2759"/>
<dbReference type="AlphaFoldDB" id="A0A2T9Z848"/>
<dbReference type="STRING" id="133381.A0A2T9Z848"/>
<accession>A0A2T9Z848</accession>
<dbReference type="CDD" id="cd00167">
    <property type="entry name" value="SANT"/>
    <property type="match status" value="1"/>
</dbReference>
<evidence type="ECO:0000313" key="2">
    <source>
        <dbReference type="Proteomes" id="UP000245609"/>
    </source>
</evidence>